<dbReference type="Pfam" id="PF23726">
    <property type="entry name" value="Beta-prop_RSE1_2nd"/>
    <property type="match status" value="2"/>
</dbReference>
<dbReference type="EMBL" id="BQKI01000304">
    <property type="protein sequence ID" value="GJN41362.1"/>
    <property type="molecule type" value="Genomic_DNA"/>
</dbReference>
<proteinExistence type="predicted"/>
<reference evidence="3" key="2">
    <citation type="submission" date="2021-12" db="EMBL/GenBank/DDBJ databases">
        <title>Resequencing data analysis of finger millet.</title>
        <authorList>
            <person name="Hatakeyama M."/>
            <person name="Aluri S."/>
            <person name="Balachadran M.T."/>
            <person name="Sivarajan S.R."/>
            <person name="Poveda L."/>
            <person name="Shimizu-Inatsugi R."/>
            <person name="Schlapbach R."/>
            <person name="Sreeman S.M."/>
            <person name="Shimizu K.K."/>
        </authorList>
    </citation>
    <scope>NUCLEOTIDE SEQUENCE</scope>
</reference>
<feature type="domain" description="RSE1/DDB1/CPSF1 second beta-propeller" evidence="2">
    <location>
        <begin position="1014"/>
        <end position="1289"/>
    </location>
</feature>
<evidence type="ECO:0000313" key="4">
    <source>
        <dbReference type="Proteomes" id="UP001054889"/>
    </source>
</evidence>
<reference evidence="3" key="1">
    <citation type="journal article" date="2018" name="DNA Res.">
        <title>Multiple hybrid de novo genome assembly of finger millet, an orphan allotetraploid crop.</title>
        <authorList>
            <person name="Hatakeyama M."/>
            <person name="Aluri S."/>
            <person name="Balachadran M.T."/>
            <person name="Sivarajan S.R."/>
            <person name="Patrignani A."/>
            <person name="Gruter S."/>
            <person name="Poveda L."/>
            <person name="Shimizu-Inatsugi R."/>
            <person name="Baeten J."/>
            <person name="Francoijs K.J."/>
            <person name="Nataraja K.N."/>
            <person name="Reddy Y.A.N."/>
            <person name="Phadnis S."/>
            <person name="Ravikumar R.L."/>
            <person name="Schlapbach R."/>
            <person name="Sreeman S.M."/>
            <person name="Shimizu K.K."/>
        </authorList>
    </citation>
    <scope>NUCLEOTIDE SEQUENCE</scope>
</reference>
<dbReference type="InterPro" id="IPR015943">
    <property type="entry name" value="WD40/YVTN_repeat-like_dom_sf"/>
</dbReference>
<feature type="domain" description="RSE1/DDB1/CPSF1 C-terminal" evidence="1">
    <location>
        <begin position="669"/>
        <end position="875"/>
    </location>
</feature>
<dbReference type="GO" id="GO:0003676">
    <property type="term" value="F:nucleic acid binding"/>
    <property type="evidence" value="ECO:0007669"/>
    <property type="project" value="InterPro"/>
</dbReference>
<dbReference type="Proteomes" id="UP001054889">
    <property type="component" value="Unassembled WGS sequence"/>
</dbReference>
<dbReference type="InterPro" id="IPR050358">
    <property type="entry name" value="RSE1/DDB1/CFT1"/>
</dbReference>
<dbReference type="GO" id="GO:0005634">
    <property type="term" value="C:nucleus"/>
    <property type="evidence" value="ECO:0007669"/>
    <property type="project" value="InterPro"/>
</dbReference>
<gene>
    <name evidence="3" type="primary">gn00728</name>
    <name evidence="3" type="ORF">PR202_gn00728</name>
</gene>
<dbReference type="PANTHER" id="PTHR10644">
    <property type="entry name" value="DNA REPAIR/RNA PROCESSING CPSF FAMILY"/>
    <property type="match status" value="1"/>
</dbReference>
<keyword evidence="4" id="KW-1185">Reference proteome</keyword>
<feature type="domain" description="RSE1/DDB1/CPSF1 second beta-propeller" evidence="2">
    <location>
        <begin position="315"/>
        <end position="590"/>
    </location>
</feature>
<dbReference type="InterPro" id="IPR004871">
    <property type="entry name" value="RSE1/DDB1/CPSF1_C"/>
</dbReference>
<organism evidence="3 4">
    <name type="scientific">Eleusine coracana subsp. coracana</name>
    <dbReference type="NCBI Taxonomy" id="191504"/>
    <lineage>
        <taxon>Eukaryota</taxon>
        <taxon>Viridiplantae</taxon>
        <taxon>Streptophyta</taxon>
        <taxon>Embryophyta</taxon>
        <taxon>Tracheophyta</taxon>
        <taxon>Spermatophyta</taxon>
        <taxon>Magnoliopsida</taxon>
        <taxon>Liliopsida</taxon>
        <taxon>Poales</taxon>
        <taxon>Poaceae</taxon>
        <taxon>PACMAD clade</taxon>
        <taxon>Chloridoideae</taxon>
        <taxon>Cynodonteae</taxon>
        <taxon>Eleusininae</taxon>
        <taxon>Eleusine</taxon>
    </lineage>
</organism>
<dbReference type="Pfam" id="PF03178">
    <property type="entry name" value="CPSF_A"/>
    <property type="match status" value="2"/>
</dbReference>
<evidence type="ECO:0000259" key="1">
    <source>
        <dbReference type="Pfam" id="PF03178"/>
    </source>
</evidence>
<evidence type="ECO:0000313" key="3">
    <source>
        <dbReference type="EMBL" id="GJN41362.1"/>
    </source>
</evidence>
<name>A0AAV5G3Y5_ELECO</name>
<feature type="domain" description="RSE1/DDB1/CPSF1 C-terminal" evidence="1">
    <location>
        <begin position="1405"/>
        <end position="1649"/>
    </location>
</feature>
<evidence type="ECO:0008006" key="5">
    <source>
        <dbReference type="Google" id="ProtNLM"/>
    </source>
</evidence>
<comment type="caution">
    <text evidence="3">The sequence shown here is derived from an EMBL/GenBank/DDBJ whole genome shotgun (WGS) entry which is preliminary data.</text>
</comment>
<dbReference type="InterPro" id="IPR058543">
    <property type="entry name" value="Beta-prop_RSE1/DDB1/CPSF1_2nd"/>
</dbReference>
<accession>A0AAV5G3Y5</accession>
<dbReference type="Gene3D" id="2.130.10.10">
    <property type="entry name" value="YVTN repeat-like/Quinoprotein amine dehydrogenase"/>
    <property type="match status" value="2"/>
</dbReference>
<sequence length="1684" mass="188169">MDREQKLQLHEMFHESGDVVAEGTCLAQMKKRPKVIGAGWCPKAILNGSRELFPRWSPLVAFEQHVPWQGGSLKVLQTGDDLGEVTETVDYNVQASTIAADNLFGRKLELWRHTLECKGFRLSRAKTEYMMCEFSVTRHEDGDVSLNGQLVAKKDTFRYLGSMLQKDGDIDEDVRHRISAGWLKWRQASGVLCDKRVPQKLKAMQYVLKRYSVSGSGELGLGFVLGNLLALEEIDGWRREVAQWGGEVVMVPPPRAVESIGDAKRQGQWWWPVMPMTKGVPDTYTSKEMRQGCNWQGEDDDALFLQAPGCRTTGSDPYVLLKMIDGTIRLLVGDNSNYTISVKTPGIFANSSERISSCTLYSDRGPEPWLRKARTDAWLSSGIADATDGNNNSSDDQSDIYCIICYESGKLEIFEVSSFKSVFCVENFVSGPALLFDKFAHTSTEVTTTGSQDATKAFVKKEEANNMKIVELAMHRWSGQFSRPFLFGLLNDGTLLCYHGYCYDGLESNTQSFPISPHGSTGLGNDSDSRLRNLRFRRISIDITSRDDISSFARPRIMIFNNIGGYEGLFLSGPRPTWVMGFLKICQLPSAYNYDNHWPVQKVPLHGTPHQVTYYAEQSLYPLIVSVPVIRPLNQVLSSMADQELGMHIETEVTSGDDLQKVYTVDEFEVRIMELEKPSGCWTTKFTIPMQPFENTLTVRIVMLQNTTTKENENLMAIGTAYIQGEDVAARGRVLLFTFTKSENSQNLVTEVYSKEIKGAVSAVASLQGHLLIASGPKITLNKWTGTELTAVAFYDAPLHVVSLNIVKNFVLFGDIHKSIYFLSWKEQGSQLSLLAKDFGSLDCFATEFLIDGSTLSLVVSDSNKNVQVLQTGDDLGEVTETELLTIMFRQAQLQLITCLEAMQYVLKRYSVSGSGELGLGFVLGNLLALEEIDGWRREVAQWGGEVVMVPPPRAVESIGDAKRQGQWWWPVMPMTKGVPDTYTSKEMRQGCNWQGEDDDALFLQAPGCRTTGSDPYVLLKMIDGTIRLLVGDNSNYTISVKTPGIFANSSERISSCTLYSDRGPEPWLRKARTDAWLSSGIADATDGNNNSSDDQSDIYCIICYESGKLEIFEVSSFKSVFCVENFVSGPALLFDKFAHTSTEVTTTGSQDATKAFVKKEEANNMKIVELAMHRWSGQFSRPFLFGLLNDGTLLCYHGYCYDGLESNTQSFPISPHGSTGLGNDSDSRLRNLRFRRISIDITSRDDISSFARPRIMIFNNIGGYEGLFLSGPRPTWVMGFLKICQLPSAYNYDNHWPVQKVPLHGTPHQVTYYAEQSLYPLIVSVPVIRPLNQVLSSMADQELGMHIETEVTSGDDLQKVYTVDEFEVRIMELEKPSGCWTTKFTIPMQPFENTLTVRIVMLQVTEVYSKEIKGAVSAVASLQGHLLIASGPKITLNKWTGTELTAVAFYDAPLHVVSLNIVKNFVLFGDIHKSIYFLSWKEQGSQLSLLAKDFGSLDCFATEFLIDGSTLSLVVSDSNKNVQIFYYAPKMVESWKGQKLLSRAEFHVGAHVSKFLRLQMLPTQGLASEKTNRFALVFATLDGGIGCIAPVDELTFRRLQSLQRKLVDAVSHMCGLNPRSFRQFKSNGKAHRPGPDNIIDFELLSHYEMLSLEEQLEIAQQIGTTRTQILSNFSDFSLGTSFL</sequence>
<evidence type="ECO:0000259" key="2">
    <source>
        <dbReference type="Pfam" id="PF23726"/>
    </source>
</evidence>
<protein>
    <recommendedName>
        <fullName evidence="5">Cleavage and polyadenylation specificity factor subunit 1</fullName>
    </recommendedName>
</protein>